<sequence>MDEQRLIELEIKLAYQEKFIDELSSVVTDQWKTLNEISEKTDSLAKRFSDLEERGVLKRLFCHFLANKDIYLA</sequence>
<dbReference type="Pfam" id="PF04102">
    <property type="entry name" value="SlyX"/>
    <property type="match status" value="1"/>
</dbReference>
<evidence type="ECO:0000313" key="2">
    <source>
        <dbReference type="Proteomes" id="UP001501699"/>
    </source>
</evidence>
<dbReference type="EMBL" id="BAABJA010000021">
    <property type="protein sequence ID" value="GAA4667425.1"/>
    <property type="molecule type" value="Genomic_DNA"/>
</dbReference>
<dbReference type="Gene3D" id="1.20.5.300">
    <property type="match status" value="1"/>
</dbReference>
<accession>A0ABP8VPR0</accession>
<keyword evidence="2" id="KW-1185">Reference proteome</keyword>
<organism evidence="1 2">
    <name type="scientific">Bartonella pachyuromydis</name>
    <dbReference type="NCBI Taxonomy" id="931097"/>
    <lineage>
        <taxon>Bacteria</taxon>
        <taxon>Pseudomonadati</taxon>
        <taxon>Pseudomonadota</taxon>
        <taxon>Alphaproteobacteria</taxon>
        <taxon>Hyphomicrobiales</taxon>
        <taxon>Bartonellaceae</taxon>
        <taxon>Bartonella</taxon>
    </lineage>
</organism>
<comment type="caution">
    <text evidence="1">The sequence shown here is derived from an EMBL/GenBank/DDBJ whole genome shotgun (WGS) entry which is preliminary data.</text>
</comment>
<proteinExistence type="predicted"/>
<gene>
    <name evidence="1" type="ORF">GCM10023262_15960</name>
</gene>
<protein>
    <submittedName>
        <fullName evidence="1">Uncharacterized protein</fullName>
    </submittedName>
</protein>
<evidence type="ECO:0000313" key="1">
    <source>
        <dbReference type="EMBL" id="GAA4667425.1"/>
    </source>
</evidence>
<dbReference type="InterPro" id="IPR007236">
    <property type="entry name" value="SlyX"/>
</dbReference>
<name>A0ABP8VPR0_9HYPH</name>
<reference evidence="2" key="1">
    <citation type="journal article" date="2019" name="Int. J. Syst. Evol. Microbiol.">
        <title>The Global Catalogue of Microorganisms (GCM) 10K type strain sequencing project: providing services to taxonomists for standard genome sequencing and annotation.</title>
        <authorList>
            <consortium name="The Broad Institute Genomics Platform"/>
            <consortium name="The Broad Institute Genome Sequencing Center for Infectious Disease"/>
            <person name="Wu L."/>
            <person name="Ma J."/>
        </authorList>
    </citation>
    <scope>NUCLEOTIDE SEQUENCE [LARGE SCALE GENOMIC DNA]</scope>
    <source>
        <strain evidence="2">JCM 17714</strain>
    </source>
</reference>
<dbReference type="Proteomes" id="UP001501699">
    <property type="component" value="Unassembled WGS sequence"/>
</dbReference>